<protein>
    <submittedName>
        <fullName evidence="2 3">Secreted protein, putative</fullName>
    </submittedName>
</protein>
<keyword evidence="4" id="KW-1185">Reference proteome</keyword>
<evidence type="ECO:0000313" key="3">
    <source>
        <dbReference type="EnsemblMetazoa" id="ISCW020245-PA"/>
    </source>
</evidence>
<gene>
    <name evidence="2" type="ORF">IscW_ISCW020245</name>
</gene>
<feature type="region of interest" description="Disordered" evidence="1">
    <location>
        <begin position="19"/>
        <end position="59"/>
    </location>
</feature>
<dbReference type="EMBL" id="ABJB010201727">
    <property type="status" value="NOT_ANNOTATED_CDS"/>
    <property type="molecule type" value="Genomic_DNA"/>
</dbReference>
<name>B7Q1L5_IXOSC</name>
<feature type="non-terminal residue" evidence="2">
    <location>
        <position position="1"/>
    </location>
</feature>
<feature type="compositionally biased region" description="Polar residues" evidence="1">
    <location>
        <begin position="19"/>
        <end position="44"/>
    </location>
</feature>
<dbReference type="EMBL" id="DS838300">
    <property type="protein sequence ID" value="EEC12751.1"/>
    <property type="molecule type" value="Genomic_DNA"/>
</dbReference>
<evidence type="ECO:0000313" key="2">
    <source>
        <dbReference type="EMBL" id="EEC12751.1"/>
    </source>
</evidence>
<reference evidence="2 4" key="1">
    <citation type="submission" date="2008-03" db="EMBL/GenBank/DDBJ databases">
        <title>Annotation of Ixodes scapularis.</title>
        <authorList>
            <consortium name="Ixodes scapularis Genome Project Consortium"/>
            <person name="Caler E."/>
            <person name="Hannick L.I."/>
            <person name="Bidwell S."/>
            <person name="Joardar V."/>
            <person name="Thiagarajan M."/>
            <person name="Amedeo P."/>
            <person name="Galinsky K.J."/>
            <person name="Schobel S."/>
            <person name="Inman J."/>
            <person name="Hostetler J."/>
            <person name="Miller J."/>
            <person name="Hammond M."/>
            <person name="Megy K."/>
            <person name="Lawson D."/>
            <person name="Kodira C."/>
            <person name="Sutton G."/>
            <person name="Meyer J."/>
            <person name="Hill C.A."/>
            <person name="Birren B."/>
            <person name="Nene V."/>
            <person name="Collins F."/>
            <person name="Alarcon-Chaidez F."/>
            <person name="Wikel S."/>
            <person name="Strausberg R."/>
        </authorList>
    </citation>
    <scope>NUCLEOTIDE SEQUENCE [LARGE SCALE GENOMIC DNA]</scope>
    <source>
        <strain evidence="4">Wikel</strain>
        <strain evidence="2">Wikel colony</strain>
    </source>
</reference>
<dbReference type="VEuPathDB" id="VectorBase:ISCW020245"/>
<accession>B7Q1L5</accession>
<reference evidence="3" key="2">
    <citation type="submission" date="2020-05" db="UniProtKB">
        <authorList>
            <consortium name="EnsemblMetazoa"/>
        </authorList>
    </citation>
    <scope>IDENTIFICATION</scope>
    <source>
        <strain evidence="3">wikel</strain>
    </source>
</reference>
<evidence type="ECO:0000313" key="4">
    <source>
        <dbReference type="Proteomes" id="UP000001555"/>
    </source>
</evidence>
<dbReference type="AlphaFoldDB" id="B7Q1L5"/>
<dbReference type="EnsemblMetazoa" id="ISCW020245-RA">
    <property type="protein sequence ID" value="ISCW020245-PA"/>
    <property type="gene ID" value="ISCW020245"/>
</dbReference>
<sequence length="165" mass="16142">PQMAVRTFEKLRVCRTLLPTSPRSLSPDTRLSGPPSTTPETSAGSVKAKEAGLGGGVSDQEDSGATIFASCLAGSVLAGGFGGGFGGHGFGGGFGGGYGGGHGGGYGGGFGGHGGFGSSGLFFVKGHGGYGGGFGGLEAVKGPTYFVSTEQYVQKIHSGYQGKHG</sequence>
<proteinExistence type="predicted"/>
<dbReference type="HOGENOM" id="CLU_1614978_0_0_1"/>
<evidence type="ECO:0000256" key="1">
    <source>
        <dbReference type="SAM" id="MobiDB-lite"/>
    </source>
</evidence>
<dbReference type="Proteomes" id="UP000001555">
    <property type="component" value="Unassembled WGS sequence"/>
</dbReference>
<dbReference type="PaxDb" id="6945-B7Q1L5"/>
<organism>
    <name type="scientific">Ixodes scapularis</name>
    <name type="common">Black-legged tick</name>
    <name type="synonym">Deer tick</name>
    <dbReference type="NCBI Taxonomy" id="6945"/>
    <lineage>
        <taxon>Eukaryota</taxon>
        <taxon>Metazoa</taxon>
        <taxon>Ecdysozoa</taxon>
        <taxon>Arthropoda</taxon>
        <taxon>Chelicerata</taxon>
        <taxon>Arachnida</taxon>
        <taxon>Acari</taxon>
        <taxon>Parasitiformes</taxon>
        <taxon>Ixodida</taxon>
        <taxon>Ixodoidea</taxon>
        <taxon>Ixodidae</taxon>
        <taxon>Ixodinae</taxon>
        <taxon>Ixodes</taxon>
    </lineage>
</organism>
<dbReference type="VEuPathDB" id="VectorBase:ISCI020245"/>